<dbReference type="EMBL" id="LXFV01000007">
    <property type="protein sequence ID" value="PKX86571.1"/>
    <property type="molecule type" value="Genomic_DNA"/>
</dbReference>
<dbReference type="PANTHER" id="PTHR43245:SF13">
    <property type="entry name" value="UDP-D-APIOSE_UDP-D-XYLOSE SYNTHASE 2"/>
    <property type="match status" value="1"/>
</dbReference>
<dbReference type="Proteomes" id="UP000234468">
    <property type="component" value="Unassembled WGS sequence"/>
</dbReference>
<accession>A0ABX4S966</accession>
<dbReference type="InterPro" id="IPR036291">
    <property type="entry name" value="NAD(P)-bd_dom_sf"/>
</dbReference>
<dbReference type="InterPro" id="IPR050177">
    <property type="entry name" value="Lipid_A_modif_metabolic_enz"/>
</dbReference>
<feature type="non-terminal residue" evidence="2">
    <location>
        <position position="218"/>
    </location>
</feature>
<dbReference type="Gene3D" id="3.40.50.720">
    <property type="entry name" value="NAD(P)-binding Rossmann-like Domain"/>
    <property type="match status" value="1"/>
</dbReference>
<reference evidence="2 3" key="1">
    <citation type="submission" date="2016-04" db="EMBL/GenBank/DDBJ databases">
        <title>New species of Pectobacterium.</title>
        <authorList>
            <person name="Waleron M."/>
            <person name="Misztak A.E."/>
            <person name="Waleron K."/>
        </authorList>
    </citation>
    <scope>NUCLEOTIDE SEQUENCE [LARGE SCALE GENOMIC DNA]</scope>
    <source>
        <strain evidence="2 3">IFB5232</strain>
    </source>
</reference>
<proteinExistence type="predicted"/>
<gene>
    <name evidence="2" type="ORF">A0G03_09190</name>
</gene>
<dbReference type="InterPro" id="IPR001509">
    <property type="entry name" value="Epimerase_deHydtase"/>
</dbReference>
<name>A0ABX4S966_9GAMM</name>
<dbReference type="RefSeq" id="WP_101749495.1">
    <property type="nucleotide sequence ID" value="NZ_LXFV01000007.1"/>
</dbReference>
<dbReference type="SUPFAM" id="SSF51735">
    <property type="entry name" value="NAD(P)-binding Rossmann-fold domains"/>
    <property type="match status" value="1"/>
</dbReference>
<evidence type="ECO:0000259" key="1">
    <source>
        <dbReference type="Pfam" id="PF01370"/>
    </source>
</evidence>
<protein>
    <recommendedName>
        <fullName evidence="1">NAD-dependent epimerase/dehydratase domain-containing protein</fullName>
    </recommendedName>
</protein>
<sequence>MSKGSHVIVTGASGFIGGFLVDKLVSKGYSVIAISRSPKQIKGQDNKLRWCNWENINKLLEDGDFDVEAIFHLATDYGRNTSGNYSEIENANVVNPLKLLDLAVRYKISKFISTDSFFSKPEFNYQHMRPYILTKSSFNEWGRYLSYVHDLFFLNVRLEHVYGPNDNKDKFIPYLISSLKKGERIKCTDCKQKRDFVYIHDVTDAYMTILDSDFSNKY</sequence>
<comment type="caution">
    <text evidence="2">The sequence shown here is derived from an EMBL/GenBank/DDBJ whole genome shotgun (WGS) entry which is preliminary data.</text>
</comment>
<feature type="domain" description="NAD-dependent epimerase/dehydratase" evidence="1">
    <location>
        <begin position="7"/>
        <end position="212"/>
    </location>
</feature>
<organism evidence="2 3">
    <name type="scientific">Pectobacterium peruviense</name>
    <dbReference type="NCBI Taxonomy" id="2066479"/>
    <lineage>
        <taxon>Bacteria</taxon>
        <taxon>Pseudomonadati</taxon>
        <taxon>Pseudomonadota</taxon>
        <taxon>Gammaproteobacteria</taxon>
        <taxon>Enterobacterales</taxon>
        <taxon>Pectobacteriaceae</taxon>
        <taxon>Pectobacterium</taxon>
    </lineage>
</organism>
<keyword evidence="3" id="KW-1185">Reference proteome</keyword>
<dbReference type="Pfam" id="PF01370">
    <property type="entry name" value="Epimerase"/>
    <property type="match status" value="1"/>
</dbReference>
<evidence type="ECO:0000313" key="2">
    <source>
        <dbReference type="EMBL" id="PKX86571.1"/>
    </source>
</evidence>
<dbReference type="PANTHER" id="PTHR43245">
    <property type="entry name" value="BIFUNCTIONAL POLYMYXIN RESISTANCE PROTEIN ARNA"/>
    <property type="match status" value="1"/>
</dbReference>
<evidence type="ECO:0000313" key="3">
    <source>
        <dbReference type="Proteomes" id="UP000234468"/>
    </source>
</evidence>